<dbReference type="PANTHER" id="PTHR44835:SF1">
    <property type="entry name" value="PROTEIN O-GLCNAC TRANSFERASE"/>
    <property type="match status" value="1"/>
</dbReference>
<dbReference type="Gene3D" id="3.40.50.11380">
    <property type="match status" value="1"/>
</dbReference>
<dbReference type="PROSITE" id="PS50005">
    <property type="entry name" value="TPR"/>
    <property type="match status" value="1"/>
</dbReference>
<dbReference type="InterPro" id="IPR029489">
    <property type="entry name" value="OGT/SEC/SPY_C"/>
</dbReference>
<dbReference type="SUPFAM" id="SSF48452">
    <property type="entry name" value="TPR-like"/>
    <property type="match status" value="1"/>
</dbReference>
<dbReference type="PANTHER" id="PTHR44835">
    <property type="entry name" value="UDP-N-ACETYLGLUCOSAMINE--PEPTIDE N-ACETYLGLUCOSAMINYLTRANSFERASE SPINDLY-RELATED"/>
    <property type="match status" value="1"/>
</dbReference>
<evidence type="ECO:0000313" key="11">
    <source>
        <dbReference type="Proteomes" id="UP000766336"/>
    </source>
</evidence>
<keyword evidence="4" id="KW-0328">Glycosyltransferase</keyword>
<dbReference type="Gene3D" id="1.25.40.10">
    <property type="entry name" value="Tetratricopeptide repeat domain"/>
    <property type="match status" value="1"/>
</dbReference>
<keyword evidence="11" id="KW-1185">Reference proteome</keyword>
<comment type="pathway">
    <text evidence="1">Protein modification; protein glycosylation.</text>
</comment>
<feature type="repeat" description="TPR" evidence="8">
    <location>
        <begin position="36"/>
        <end position="69"/>
    </location>
</feature>
<dbReference type="Pfam" id="PF13844">
    <property type="entry name" value="Glyco_transf_41"/>
    <property type="match status" value="2"/>
</dbReference>
<keyword evidence="7 8" id="KW-0802">TPR repeat</keyword>
<dbReference type="Gene3D" id="3.40.50.2000">
    <property type="entry name" value="Glycogen Phosphorylase B"/>
    <property type="match status" value="1"/>
</dbReference>
<feature type="domain" description="O-GlcNAc transferase C-terminal" evidence="9">
    <location>
        <begin position="322"/>
        <end position="490"/>
    </location>
</feature>
<comment type="caution">
    <text evidence="10">The sequence shown here is derived from an EMBL/GenBank/DDBJ whole genome shotgun (WGS) entry which is preliminary data.</text>
</comment>
<evidence type="ECO:0000256" key="8">
    <source>
        <dbReference type="PROSITE-ProRule" id="PRU00339"/>
    </source>
</evidence>
<dbReference type="RefSeq" id="WP_213670178.1">
    <property type="nucleotide sequence ID" value="NZ_JAHCDA010000002.1"/>
</dbReference>
<sequence length="510" mass="55476">MDHPRLAEADRLHLSGRHAEAIGGYEEVLAADPDCFEAWNGLGHAAASRQEYGQAIPALRRALKLRGEEATLRVNLGKALFALGHVTEAVREYARAWREGDEATRAAALRNLAVIAPGDPVLGNAAIREIRRYWAEAEAAAVTPLAPARRPGAKLRLAYYGAFFHEKNWMKMYMGVLNAHDRDRFELHLIADGAPPSVEAGYRDHPEDRIWEVGGLPNAELAGHIAEAGIDVLVDLNGYSHQARLPLLLHRAAPVQIAWNGMYGTTGFPGLDALIGDGWSIPPEEEQFCSEPVRRVAHTYLPFDFFYSTPPVTPPPCLEAGHVTFGSLNSAYKLTDPTIEAWSAVLRAVPSARLLMRNRALDHASNRADLLARFAIHGVPAERIALEGSGTHDEFLATYGRIDLALDSFPYNGGTTTAEALWQGVPVLTINGDRWAGRTSRSILMAAGLGRYVAPDIASFVETAVALTQDPQGLAERRAGQRAALAASPACDPASLCRELETIYLELATR</sequence>
<organism evidence="10 11">
    <name type="scientific">Roseococcus pinisoli</name>
    <dbReference type="NCBI Taxonomy" id="2835040"/>
    <lineage>
        <taxon>Bacteria</taxon>
        <taxon>Pseudomonadati</taxon>
        <taxon>Pseudomonadota</taxon>
        <taxon>Alphaproteobacteria</taxon>
        <taxon>Acetobacterales</taxon>
        <taxon>Roseomonadaceae</taxon>
        <taxon>Roseococcus</taxon>
    </lineage>
</organism>
<evidence type="ECO:0000259" key="9">
    <source>
        <dbReference type="Pfam" id="PF13844"/>
    </source>
</evidence>
<comment type="similarity">
    <text evidence="2">Belongs to the glycosyltransferase 41 family. O-GlcNAc transferase subfamily.</text>
</comment>
<dbReference type="EMBL" id="JAHCDA010000002">
    <property type="protein sequence ID" value="MBS7811506.1"/>
    <property type="molecule type" value="Genomic_DNA"/>
</dbReference>
<keyword evidence="5" id="KW-0808">Transferase</keyword>
<evidence type="ECO:0000256" key="7">
    <source>
        <dbReference type="ARBA" id="ARBA00022803"/>
    </source>
</evidence>
<keyword evidence="6" id="KW-0677">Repeat</keyword>
<dbReference type="InterPro" id="IPR011990">
    <property type="entry name" value="TPR-like_helical_dom_sf"/>
</dbReference>
<evidence type="ECO:0000256" key="2">
    <source>
        <dbReference type="ARBA" id="ARBA00005386"/>
    </source>
</evidence>
<dbReference type="EC" id="2.4.1.255" evidence="3"/>
<evidence type="ECO:0000256" key="4">
    <source>
        <dbReference type="ARBA" id="ARBA00022676"/>
    </source>
</evidence>
<dbReference type="InterPro" id="IPR019734">
    <property type="entry name" value="TPR_rpt"/>
</dbReference>
<dbReference type="SUPFAM" id="SSF53756">
    <property type="entry name" value="UDP-Glycosyltransferase/glycogen phosphorylase"/>
    <property type="match status" value="1"/>
</dbReference>
<evidence type="ECO:0000256" key="5">
    <source>
        <dbReference type="ARBA" id="ARBA00022679"/>
    </source>
</evidence>
<evidence type="ECO:0000313" key="10">
    <source>
        <dbReference type="EMBL" id="MBS7811506.1"/>
    </source>
</evidence>
<evidence type="ECO:0000256" key="1">
    <source>
        <dbReference type="ARBA" id="ARBA00004922"/>
    </source>
</evidence>
<dbReference type="Proteomes" id="UP000766336">
    <property type="component" value="Unassembled WGS sequence"/>
</dbReference>
<dbReference type="SMART" id="SM00028">
    <property type="entry name" value="TPR"/>
    <property type="match status" value="2"/>
</dbReference>
<accession>A0ABS5QCV1</accession>
<dbReference type="InterPro" id="IPR051939">
    <property type="entry name" value="Glycosyltr_41/O-GlcNAc_trsf"/>
</dbReference>
<protein>
    <recommendedName>
        <fullName evidence="3">protein O-GlcNAc transferase</fullName>
        <ecNumber evidence="3">2.4.1.255</ecNumber>
    </recommendedName>
</protein>
<gene>
    <name evidence="10" type="ORF">KHU32_11200</name>
</gene>
<dbReference type="Pfam" id="PF14559">
    <property type="entry name" value="TPR_19"/>
    <property type="match status" value="1"/>
</dbReference>
<evidence type="ECO:0000256" key="6">
    <source>
        <dbReference type="ARBA" id="ARBA00022737"/>
    </source>
</evidence>
<reference evidence="10 11" key="1">
    <citation type="submission" date="2021-05" db="EMBL/GenBank/DDBJ databases">
        <title>Roseococcus sp. XZZS9, whole genome shotgun sequencing project.</title>
        <authorList>
            <person name="Zhao G."/>
            <person name="Shen L."/>
        </authorList>
    </citation>
    <scope>NUCLEOTIDE SEQUENCE [LARGE SCALE GENOMIC DNA]</scope>
    <source>
        <strain evidence="10 11">XZZS9</strain>
    </source>
</reference>
<proteinExistence type="inferred from homology"/>
<evidence type="ECO:0000256" key="3">
    <source>
        <dbReference type="ARBA" id="ARBA00011970"/>
    </source>
</evidence>
<name>A0ABS5QCV1_9PROT</name>
<feature type="domain" description="O-GlcNAc transferase C-terminal" evidence="9">
    <location>
        <begin position="152"/>
        <end position="301"/>
    </location>
</feature>